<sequence>MGQALQKLRGGGAGGGGAALRAAAPPRQHASHNIESARPSPSPSPSSSPSSSPLSAPSPQTVRQSVEVKPQAPEPQRIIEPELIKGEWDRGDPKYSMMVQQVVGKISTRPGGNQEMGNAHVTAEFRRPKPANRHTSAATGPDEEHVVATGTLNLAGIQEALRLYQGLGEGQEKPLDVKTLAAKFNVDAVLLEKVLLYTSLPIPSQESQNPPQKLRA</sequence>
<reference evidence="2 3" key="1">
    <citation type="submission" date="2020-06" db="EMBL/GenBank/DDBJ databases">
        <title>WGS assembly of Ceratodon purpureus strain R40.</title>
        <authorList>
            <person name="Carey S.B."/>
            <person name="Jenkins J."/>
            <person name="Shu S."/>
            <person name="Lovell J.T."/>
            <person name="Sreedasyam A."/>
            <person name="Maumus F."/>
            <person name="Tiley G.P."/>
            <person name="Fernandez-Pozo N."/>
            <person name="Barry K."/>
            <person name="Chen C."/>
            <person name="Wang M."/>
            <person name="Lipzen A."/>
            <person name="Daum C."/>
            <person name="Saski C.A."/>
            <person name="Payton A.C."/>
            <person name="Mcbreen J.C."/>
            <person name="Conrad R.E."/>
            <person name="Kollar L.M."/>
            <person name="Olsson S."/>
            <person name="Huttunen S."/>
            <person name="Landis J.B."/>
            <person name="Wickett N.J."/>
            <person name="Johnson M.G."/>
            <person name="Rensing S.A."/>
            <person name="Grimwood J."/>
            <person name="Schmutz J."/>
            <person name="Mcdaniel S.F."/>
        </authorList>
    </citation>
    <scope>NUCLEOTIDE SEQUENCE [LARGE SCALE GENOMIC DNA]</scope>
    <source>
        <strain evidence="2 3">R40</strain>
    </source>
</reference>
<feature type="region of interest" description="Disordered" evidence="1">
    <location>
        <begin position="122"/>
        <end position="144"/>
    </location>
</feature>
<feature type="compositionally biased region" description="Gly residues" evidence="1">
    <location>
        <begin position="9"/>
        <end position="18"/>
    </location>
</feature>
<feature type="compositionally biased region" description="Low complexity" evidence="1">
    <location>
        <begin position="47"/>
        <end position="59"/>
    </location>
</feature>
<organism evidence="2 3">
    <name type="scientific">Ceratodon purpureus</name>
    <name type="common">Fire moss</name>
    <name type="synonym">Dicranum purpureum</name>
    <dbReference type="NCBI Taxonomy" id="3225"/>
    <lineage>
        <taxon>Eukaryota</taxon>
        <taxon>Viridiplantae</taxon>
        <taxon>Streptophyta</taxon>
        <taxon>Embryophyta</taxon>
        <taxon>Bryophyta</taxon>
        <taxon>Bryophytina</taxon>
        <taxon>Bryopsida</taxon>
        <taxon>Dicranidae</taxon>
        <taxon>Pseudoditrichales</taxon>
        <taxon>Ditrichaceae</taxon>
        <taxon>Ceratodon</taxon>
    </lineage>
</organism>
<gene>
    <name evidence="2" type="ORF">KC19_6G020800</name>
</gene>
<dbReference type="PANTHER" id="PTHR36759:SF1">
    <property type="entry name" value="DYNEIN BETA CHAIN, CILIARY PROTEIN"/>
    <property type="match status" value="1"/>
</dbReference>
<keyword evidence="3" id="KW-1185">Reference proteome</keyword>
<evidence type="ECO:0000313" key="3">
    <source>
        <dbReference type="Proteomes" id="UP000822688"/>
    </source>
</evidence>
<proteinExistence type="predicted"/>
<feature type="region of interest" description="Disordered" evidence="1">
    <location>
        <begin position="1"/>
        <end position="85"/>
    </location>
</feature>
<name>A0A8T0HC10_CERPU</name>
<accession>A0A8T0HC10</accession>
<comment type="caution">
    <text evidence="2">The sequence shown here is derived from an EMBL/GenBank/DDBJ whole genome shotgun (WGS) entry which is preliminary data.</text>
</comment>
<dbReference type="Proteomes" id="UP000822688">
    <property type="component" value="Chromosome 6"/>
</dbReference>
<protein>
    <submittedName>
        <fullName evidence="2">Uncharacterized protein</fullName>
    </submittedName>
</protein>
<feature type="compositionally biased region" description="Low complexity" evidence="1">
    <location>
        <begin position="19"/>
        <end position="28"/>
    </location>
</feature>
<evidence type="ECO:0000256" key="1">
    <source>
        <dbReference type="SAM" id="MobiDB-lite"/>
    </source>
</evidence>
<dbReference type="AlphaFoldDB" id="A0A8T0HC10"/>
<dbReference type="PANTHER" id="PTHR36759">
    <property type="entry name" value="DYNEIN BETA CHAIN, CILIARY PROTEIN"/>
    <property type="match status" value="1"/>
</dbReference>
<dbReference type="EMBL" id="CM026427">
    <property type="protein sequence ID" value="KAG0568455.1"/>
    <property type="molecule type" value="Genomic_DNA"/>
</dbReference>
<evidence type="ECO:0000313" key="2">
    <source>
        <dbReference type="EMBL" id="KAG0568455.1"/>
    </source>
</evidence>